<evidence type="ECO:0000313" key="2">
    <source>
        <dbReference type="Proteomes" id="UP001632037"/>
    </source>
</evidence>
<proteinExistence type="predicted"/>
<dbReference type="PANTHER" id="PTHR46586">
    <property type="entry name" value="ANKYRIN REPEAT-CONTAINING PROTEIN"/>
    <property type="match status" value="1"/>
</dbReference>
<evidence type="ECO:0000313" key="1">
    <source>
        <dbReference type="EMBL" id="KAL3657637.1"/>
    </source>
</evidence>
<name>A0ABD3EVC5_9STRA</name>
<organism evidence="1 2">
    <name type="scientific">Phytophthora oleae</name>
    <dbReference type="NCBI Taxonomy" id="2107226"/>
    <lineage>
        <taxon>Eukaryota</taxon>
        <taxon>Sar</taxon>
        <taxon>Stramenopiles</taxon>
        <taxon>Oomycota</taxon>
        <taxon>Peronosporomycetes</taxon>
        <taxon>Peronosporales</taxon>
        <taxon>Peronosporaceae</taxon>
        <taxon>Phytophthora</taxon>
    </lineage>
</organism>
<dbReference type="InterPro" id="IPR036770">
    <property type="entry name" value="Ankyrin_rpt-contain_sf"/>
</dbReference>
<dbReference type="Pfam" id="PF12796">
    <property type="entry name" value="Ank_2"/>
    <property type="match status" value="1"/>
</dbReference>
<dbReference type="InterPro" id="IPR052050">
    <property type="entry name" value="SecEffector_AnkRepeat"/>
</dbReference>
<accession>A0ABD3EVC5</accession>
<reference evidence="1 2" key="1">
    <citation type="submission" date="2024-09" db="EMBL/GenBank/DDBJ databases">
        <title>Genome sequencing and assembly of Phytophthora oleae, isolate VK10A, causative agent of rot of olive drupes.</title>
        <authorList>
            <person name="Conti Taguali S."/>
            <person name="Riolo M."/>
            <person name="La Spada F."/>
            <person name="Cacciola S.O."/>
            <person name="Dionisio G."/>
        </authorList>
    </citation>
    <scope>NUCLEOTIDE SEQUENCE [LARGE SCALE GENOMIC DNA]</scope>
    <source>
        <strain evidence="1 2">VK10A</strain>
    </source>
</reference>
<dbReference type="Gene3D" id="1.25.40.20">
    <property type="entry name" value="Ankyrin repeat-containing domain"/>
    <property type="match status" value="1"/>
</dbReference>
<dbReference type="AlphaFoldDB" id="A0ABD3EVC5"/>
<keyword evidence="2" id="KW-1185">Reference proteome</keyword>
<dbReference type="PANTHER" id="PTHR46586:SF3">
    <property type="entry name" value="ANKYRIN REPEAT-CONTAINING PROTEIN"/>
    <property type="match status" value="1"/>
</dbReference>
<gene>
    <name evidence="1" type="ORF">V7S43_017440</name>
</gene>
<protein>
    <recommendedName>
        <fullName evidence="3">Ankyrin repeat-containing domain</fullName>
    </recommendedName>
</protein>
<dbReference type="InterPro" id="IPR002110">
    <property type="entry name" value="Ankyrin_rpt"/>
</dbReference>
<comment type="caution">
    <text evidence="1">The sequence shown here is derived from an EMBL/GenBank/DDBJ whole genome shotgun (WGS) entry which is preliminary data.</text>
</comment>
<dbReference type="SUPFAM" id="SSF140860">
    <property type="entry name" value="Pseudo ankyrin repeat-like"/>
    <property type="match status" value="1"/>
</dbReference>
<dbReference type="EMBL" id="JBIMZQ010000062">
    <property type="protein sequence ID" value="KAL3657637.1"/>
    <property type="molecule type" value="Genomic_DNA"/>
</dbReference>
<dbReference type="Proteomes" id="UP001632037">
    <property type="component" value="Unassembled WGS sequence"/>
</dbReference>
<sequence>MEYLVAIGCTDKYAHAMINAARKGHLNCIKWLLEHTYQYHPQGSADRVVVEAAKLGYLNILEFFHAPRYALEEMSDKRRRIEDAGAWWKRSRDAMDEAAAHGHLDVVKWLYANRSEGCTTAAMDGAARNGHLEMLVWLDKITNEGCTKKAMQQAAMKGHLEVVKWLATSRKEGCSVEVVEYAIISDNLRVASFLQKNFPQYAPDKSDLWIWPQNIFDTLLFIQANYPDVFTLDFGRHTRVSLTSDCSKGSDLLTLKWLEEHYAGRPSKKKKEVFFWTL</sequence>
<evidence type="ECO:0008006" key="3">
    <source>
        <dbReference type="Google" id="ProtNLM"/>
    </source>
</evidence>